<feature type="domain" description="Ig-like" evidence="13">
    <location>
        <begin position="1170"/>
        <end position="1247"/>
    </location>
</feature>
<evidence type="ECO:0000256" key="3">
    <source>
        <dbReference type="ARBA" id="ARBA00022490"/>
    </source>
</evidence>
<dbReference type="InterPro" id="IPR013783">
    <property type="entry name" value="Ig-like_fold"/>
</dbReference>
<feature type="domain" description="Ig-like" evidence="13">
    <location>
        <begin position="340"/>
        <end position="426"/>
    </location>
</feature>
<evidence type="ECO:0000259" key="13">
    <source>
        <dbReference type="PROSITE" id="PS50835"/>
    </source>
</evidence>
<accession>A0A3Q1AHI0</accession>
<dbReference type="SMART" id="SM00408">
    <property type="entry name" value="IGc2"/>
    <property type="match status" value="16"/>
</dbReference>
<organism evidence="15 16">
    <name type="scientific">Amphiprion ocellaris</name>
    <name type="common">Clown anemonefish</name>
    <dbReference type="NCBI Taxonomy" id="80972"/>
    <lineage>
        <taxon>Eukaryota</taxon>
        <taxon>Metazoa</taxon>
        <taxon>Chordata</taxon>
        <taxon>Craniata</taxon>
        <taxon>Vertebrata</taxon>
        <taxon>Euteleostomi</taxon>
        <taxon>Actinopterygii</taxon>
        <taxon>Neopterygii</taxon>
        <taxon>Teleostei</taxon>
        <taxon>Neoteleostei</taxon>
        <taxon>Acanthomorphata</taxon>
        <taxon>Ovalentaria</taxon>
        <taxon>Pomacentridae</taxon>
        <taxon>Amphiprion</taxon>
    </lineage>
</organism>
<evidence type="ECO:0000256" key="11">
    <source>
        <dbReference type="ARBA" id="ARBA00067525"/>
    </source>
</evidence>
<dbReference type="Proteomes" id="UP001501940">
    <property type="component" value="Chromosome 11"/>
</dbReference>
<dbReference type="InterPro" id="IPR036179">
    <property type="entry name" value="Ig-like_dom_sf"/>
</dbReference>
<feature type="domain" description="Ig-like" evidence="13">
    <location>
        <begin position="802"/>
        <end position="880"/>
    </location>
</feature>
<comment type="function">
    <text evidence="9">Core component of the 3M complex, a complex required to regulate microtubule dynamics and genome integrity. It is unclear how the 3M complex regulates microtubules, it could act by controlling the level of a microtubule stabilizer. Acts as a regulator of the Cul7-RING(FBXW8) ubiquitin-protein ligase, playing a critical role in the ubiquitin ligase pathway that regulates Golgi morphogenesis and dendrite patterning in brain. Required to localize CUL7 to the Golgi apparatus in neurons.</text>
</comment>
<dbReference type="InterPro" id="IPR052385">
    <property type="entry name" value="Obscurin/Obscurin-like_Reg"/>
</dbReference>
<dbReference type="PANTHER" id="PTHR35971">
    <property type="entry name" value="SI:DKEY-31G6.6"/>
    <property type="match status" value="1"/>
</dbReference>
<reference evidence="15" key="3">
    <citation type="submission" date="2025-09" db="UniProtKB">
        <authorList>
            <consortium name="Ensembl"/>
        </authorList>
    </citation>
    <scope>IDENTIFICATION</scope>
</reference>
<proteinExistence type="predicted"/>
<comment type="subcellular location">
    <subcellularLocation>
        <location evidence="2">Cytoplasm</location>
        <location evidence="2">Perinuclear region</location>
    </subcellularLocation>
    <subcellularLocation>
        <location evidence="1">Golgi apparatus</location>
    </subcellularLocation>
</comment>
<dbReference type="GO" id="GO:0005794">
    <property type="term" value="C:Golgi apparatus"/>
    <property type="evidence" value="ECO:0007669"/>
    <property type="project" value="UniProtKB-SubCell"/>
</dbReference>
<dbReference type="FunFam" id="2.60.40.10:FF:000502">
    <property type="entry name" value="obscurin-like protein 1 isoform X2"/>
    <property type="match status" value="2"/>
</dbReference>
<feature type="domain" description="Ig-like" evidence="13">
    <location>
        <begin position="1710"/>
        <end position="1796"/>
    </location>
</feature>
<feature type="domain" description="Ig-like" evidence="13">
    <location>
        <begin position="894"/>
        <end position="983"/>
    </location>
</feature>
<keyword evidence="16" id="KW-1185">Reference proteome</keyword>
<feature type="domain" description="Ig-like" evidence="13">
    <location>
        <begin position="1979"/>
        <end position="2063"/>
    </location>
</feature>
<dbReference type="FunFam" id="2.60.40.10:FF:000241">
    <property type="entry name" value="obscurin-like protein 1 isoform X2"/>
    <property type="match status" value="1"/>
</dbReference>
<dbReference type="CDD" id="cd00063">
    <property type="entry name" value="FN3"/>
    <property type="match status" value="1"/>
</dbReference>
<feature type="domain" description="Ig-like" evidence="13">
    <location>
        <begin position="1353"/>
        <end position="1437"/>
    </location>
</feature>
<dbReference type="SUPFAM" id="SSF48726">
    <property type="entry name" value="Immunoglobulin"/>
    <property type="match status" value="22"/>
</dbReference>
<dbReference type="SMART" id="SM00409">
    <property type="entry name" value="IG"/>
    <property type="match status" value="22"/>
</dbReference>
<dbReference type="InterPro" id="IPR007110">
    <property type="entry name" value="Ig-like_dom"/>
</dbReference>
<feature type="domain" description="Ig-like" evidence="13">
    <location>
        <begin position="112"/>
        <end position="199"/>
    </location>
</feature>
<name>A0A3Q1AHI0_AMPOC</name>
<feature type="domain" description="Ig-like" evidence="13">
    <location>
        <begin position="8"/>
        <end position="96"/>
    </location>
</feature>
<dbReference type="GO" id="GO:0007030">
    <property type="term" value="P:Golgi organization"/>
    <property type="evidence" value="ECO:0007669"/>
    <property type="project" value="UniProtKB-ARBA"/>
</dbReference>
<evidence type="ECO:0000256" key="9">
    <source>
        <dbReference type="ARBA" id="ARBA00057297"/>
    </source>
</evidence>
<dbReference type="InterPro" id="IPR013098">
    <property type="entry name" value="Ig_I-set"/>
</dbReference>
<dbReference type="FunFam" id="2.60.40.10:FF:002120">
    <property type="entry name" value="obscurin-like isoform X3"/>
    <property type="match status" value="1"/>
</dbReference>
<keyword evidence="6" id="KW-0333">Golgi apparatus</keyword>
<dbReference type="PANTHER" id="PTHR35971:SF5">
    <property type="entry name" value="OBSCURIN LIKE CYTOSKELETAL ADAPTOR 1"/>
    <property type="match status" value="1"/>
</dbReference>
<dbReference type="GO" id="GO:0050775">
    <property type="term" value="P:positive regulation of dendrite morphogenesis"/>
    <property type="evidence" value="ECO:0007669"/>
    <property type="project" value="UniProtKB-ARBA"/>
</dbReference>
<dbReference type="GeneTree" id="ENSGT00940000156702"/>
<feature type="domain" description="Ig-like" evidence="13">
    <location>
        <begin position="710"/>
        <end position="788"/>
    </location>
</feature>
<dbReference type="InterPro" id="IPR003961">
    <property type="entry name" value="FN3_dom"/>
</dbReference>
<dbReference type="SUPFAM" id="SSF49265">
    <property type="entry name" value="Fibronectin type III"/>
    <property type="match status" value="1"/>
</dbReference>
<dbReference type="PROSITE" id="PS50853">
    <property type="entry name" value="FN3"/>
    <property type="match status" value="1"/>
</dbReference>
<evidence type="ECO:0000256" key="8">
    <source>
        <dbReference type="ARBA" id="ARBA00023319"/>
    </source>
</evidence>
<keyword evidence="4" id="KW-0597">Phosphoprotein</keyword>
<dbReference type="FunFam" id="2.60.40.10:FF:001752">
    <property type="entry name" value="obscurin-like isoform X3"/>
    <property type="match status" value="1"/>
</dbReference>
<evidence type="ECO:0000259" key="14">
    <source>
        <dbReference type="PROSITE" id="PS50853"/>
    </source>
</evidence>
<evidence type="ECO:0000256" key="2">
    <source>
        <dbReference type="ARBA" id="ARBA00004556"/>
    </source>
</evidence>
<dbReference type="Ensembl" id="ENSAOCT00000014880.2">
    <property type="protein sequence ID" value="ENSAOCP00000000468.2"/>
    <property type="gene ID" value="ENSAOCG00000003352.2"/>
</dbReference>
<dbReference type="FunFam" id="2.60.40.10:FF:000393">
    <property type="entry name" value="Putative obscurin-like protein 1"/>
    <property type="match status" value="1"/>
</dbReference>
<dbReference type="FunFam" id="2.60.40.10:FF:001811">
    <property type="entry name" value="Obscurin like 1"/>
    <property type="match status" value="2"/>
</dbReference>
<keyword evidence="5" id="KW-0677">Repeat</keyword>
<dbReference type="FunFam" id="2.60.40.10:FF:001084">
    <property type="entry name" value="obscurin-like isoform X3"/>
    <property type="match status" value="2"/>
</dbReference>
<dbReference type="Gene3D" id="2.60.40.10">
    <property type="entry name" value="Immunoglobulins"/>
    <property type="match status" value="23"/>
</dbReference>
<dbReference type="InterPro" id="IPR003598">
    <property type="entry name" value="Ig_sub2"/>
</dbReference>
<evidence type="ECO:0000313" key="15">
    <source>
        <dbReference type="Ensembl" id="ENSAOCP00000000468.2"/>
    </source>
</evidence>
<evidence type="ECO:0000256" key="10">
    <source>
        <dbReference type="ARBA" id="ARBA00063153"/>
    </source>
</evidence>
<feature type="domain" description="Ig-like" evidence="13">
    <location>
        <begin position="1077"/>
        <end position="1165"/>
    </location>
</feature>
<dbReference type="GO" id="GO:0048471">
    <property type="term" value="C:perinuclear region of cytoplasm"/>
    <property type="evidence" value="ECO:0007669"/>
    <property type="project" value="UniProtKB-SubCell"/>
</dbReference>
<keyword evidence="7" id="KW-1015">Disulfide bond</keyword>
<evidence type="ECO:0000256" key="5">
    <source>
        <dbReference type="ARBA" id="ARBA00022737"/>
    </source>
</evidence>
<dbReference type="InterPro" id="IPR036116">
    <property type="entry name" value="FN3_sf"/>
</dbReference>
<dbReference type="FunFam" id="2.60.40.10:FF:000464">
    <property type="entry name" value="Putative obscurin-like protein 1"/>
    <property type="match status" value="1"/>
</dbReference>
<reference evidence="15 16" key="1">
    <citation type="submission" date="2022-01" db="EMBL/GenBank/DDBJ databases">
        <title>A chromosome-scale genome assembly of the false clownfish, Amphiprion ocellaris.</title>
        <authorList>
            <person name="Ryu T."/>
        </authorList>
    </citation>
    <scope>NUCLEOTIDE SEQUENCE [LARGE SCALE GENOMIC DNA]</scope>
</reference>
<feature type="domain" description="Ig-like" evidence="13">
    <location>
        <begin position="985"/>
        <end position="1073"/>
    </location>
</feature>
<evidence type="ECO:0000256" key="7">
    <source>
        <dbReference type="ARBA" id="ARBA00023157"/>
    </source>
</evidence>
<dbReference type="InterPro" id="IPR003599">
    <property type="entry name" value="Ig_sub"/>
</dbReference>
<keyword evidence="8" id="KW-0393">Immunoglobulin domain</keyword>
<reference evidence="15" key="2">
    <citation type="submission" date="2025-08" db="UniProtKB">
        <authorList>
            <consortium name="Ensembl"/>
        </authorList>
    </citation>
    <scope>IDENTIFICATION</scope>
</reference>
<dbReference type="FunFam" id="2.60.40.10:FF:000211">
    <property type="entry name" value="Obscurin-like protein 1"/>
    <property type="match status" value="9"/>
</dbReference>
<evidence type="ECO:0000256" key="1">
    <source>
        <dbReference type="ARBA" id="ARBA00004555"/>
    </source>
</evidence>
<feature type="compositionally biased region" description="Basic residues" evidence="12">
    <location>
        <begin position="225"/>
        <end position="234"/>
    </location>
</feature>
<dbReference type="Pfam" id="PF07679">
    <property type="entry name" value="I-set"/>
    <property type="match status" value="18"/>
</dbReference>
<evidence type="ECO:0000313" key="16">
    <source>
        <dbReference type="Proteomes" id="UP001501940"/>
    </source>
</evidence>
<comment type="subunit">
    <text evidence="10">Component of the 3M complex, composed of core components CUL7, CCDC8 and OBSL1. Interacts with CCDC8. Interacts with CUL7; the interaction is direct. Interacts with FBXW8. Interacts (via N-terminal Ig-like domain) with TTN/titin (via C-terminal Ig-like domain); the interaction is direct.</text>
</comment>
<feature type="domain" description="Fibronectin type-III" evidence="14">
    <location>
        <begin position="521"/>
        <end position="622"/>
    </location>
</feature>
<feature type="domain" description="Ig-like" evidence="13">
    <location>
        <begin position="1800"/>
        <end position="1885"/>
    </location>
</feature>
<feature type="region of interest" description="Disordered" evidence="12">
    <location>
        <begin position="212"/>
        <end position="242"/>
    </location>
</feature>
<feature type="domain" description="Ig-like" evidence="13">
    <location>
        <begin position="239"/>
        <end position="331"/>
    </location>
</feature>
<dbReference type="Pfam" id="PF13895">
    <property type="entry name" value="Ig_2"/>
    <property type="match status" value="1"/>
</dbReference>
<keyword evidence="3" id="KW-0963">Cytoplasm</keyword>
<evidence type="ECO:0000256" key="12">
    <source>
        <dbReference type="SAM" id="MobiDB-lite"/>
    </source>
</evidence>
<protein>
    <recommendedName>
        <fullName evidence="11">Obscurin-like protein 1</fullName>
    </recommendedName>
</protein>
<dbReference type="Pfam" id="PF13927">
    <property type="entry name" value="Ig_3"/>
    <property type="match status" value="1"/>
</dbReference>
<evidence type="ECO:0000256" key="6">
    <source>
        <dbReference type="ARBA" id="ARBA00023034"/>
    </source>
</evidence>
<feature type="domain" description="Ig-like" evidence="13">
    <location>
        <begin position="1532"/>
        <end position="1707"/>
    </location>
</feature>
<sequence length="2162" mass="243153">MDVFGGAPRFLAYPRPVMVQSGADAVLKCQIGGDPRPAVIWERNNEKIDPQGRYRVFEDGNVYNLIISAVTTEDSGQYICKAKNSIGETYAAATLKVEGEAQEMELREENKPRFLIKPLSTRVGRGEDAVFSCKLWGSPRPEVVWEKDGRKLNEIFESTHFSVGYQDGGWFQLKIFKTRAPDGGVYTCKARNEFGEALAGAVLLVDAGPGHEEEGNRNGYTNGHWKAHQGKQRSGRQVPNRLKDDTMTKSTKVKMFAVTEGKHAKFRCFVTGKPKPEIIWRKDGRLILSGRRYLLYEDREGYFTLKVLYCKQKDNGVYVCAASNTAGQTLSAVHLSVKEPPVRFKQPLIDLEVWERDLAVLECEVPEDSVPITWYLEDRRLQPGAKYGMEEWGTKRRLTIRDIGVDDDGIYLCEMPDGGRSIAEVAVKGTILRKLPRKVDVLEGENAAFCVEVEKEEMDIHWYKDGVELRETHQTILKSFGRTHILVFVNTMPQDSGLVTFLVGRSKTSSQLRVKAARHCPPSCPVGVQINTERANAALLSWVPAQDSRKNPPSGYVLERQEVGTGSQEWLQCLTTDSATSVEILGDSVPCEADYRFRICSVNKYGKSNNVEFPRTVHLVPVARIQAPLQDALVPEGQDALFSIELSASVIGTWFLNGTQLQEDERYSMRRSRTHQSLRIRGVRDTDNGAEITFIAYGIRDSAALYIQAPLVKFSPLSEMDRNKFVEIGNPIVLYCELSDPAAPVHWYKNGVELQTMEGLHIQSEGTMRRIVIQSAEFSHSGVYCCDAIDDVIRFNVEVEAPPVTFADVPEKDLFHSVVEHEQLMLSCEISRADGVVQWYKDGTEMQPSSNVTIHTDGTKRNLTVHSAQLSDTGTYTCRAGDNILIFKVTIREPPVMIIYPKEDVHLDRHVPEEIILSCELSRPSGVVSWYKDGQKLQESENIKLKIEGPYRRLKIISSGVEDSGEYVCDTADDSIFFHLSITEPPVQIVSPSQSQMELCQQTSERMVLSCEISRSNAVVRWYRDGLEVEENDNLILEVDGVYRRLIIPETTVKDSAEYVCDTADASVTFFVNIAEPPVRFIRPRKMASRVEKVAGETLVLDCEVSRSNAEVTWKKNGEEVEDSRNITILEDGVMHQLTIHSLSVEDAGQYVCDAKDDVMDFRVTVKDLPVKILGKTDAKTEKQFVVSDDIILVCELSRSNASVTWYKDNQLINDTERYCSEEQGVFRSLVVLNAGLEDSGEYTCDVVDDKMVFYITVKEPPVQIVGNSGHPEHHILVAGDDLILECEVSRSNATVQWLWNAEILKPDTRIKIDSYELVRKLVLSGLQPSDSGEYICDAIDDKLITIVEVQEPPAKFVNKKSNNNISAYENESVTLCAVVSRERANVRWLKDGQLLNEDNIHISSEGNSHKLTINPLQLSDSGEYVCDVNTDEMYFSLLVKDMKVKFIRQLENIVSLKGSSLMLQCEINKPKGDVQWLKDGQEISPSRRHTIRAQGRERSFTIHQLVEEDAGEYVCESTDDRTSATVTVETPRVVEFIAELRNITVCEGEDAVFKCVVSPEDTKLVWRLNDKQVALNERTVISSNGLCHMLCINNCMVSDSGRVTADAEGLVSEAELQVQEQQVLFTKKMTPVVAEEYSEATLEVEVSLDAGEVQWMRQGVLIHPGAKYTLKHMGRKHSLTLHKLAVSDRGTYSCETLHDRTQAQLTVEPRKITIKRGLTDIKTTERETASFEVELSHPNVPGTWIRNGIQLKPTNHFRMSAKGQVHSLTISNLSVEDTGTFVFCVENLKTSARLVVKEPPVTIFRKLEDQKFPEGAVISIECELSRHNIDVKWMKDGTEVKPSKDLRIYAMGRKRFLQIMKCQVSDSGMYSCDAGDAMTSCSVEVYERELLTLQRLEDLDIQEDQNAVFVCEISVEDVPGEWYKNGERIQPTSTIKIRQEGTKHFLLMCNVRPEDSGEIKFVARHVESVAYLDVEELPVNIVKPLQDKTALEKSRVILDCTVSNPRCSIRWYKGSNVILPSERFEICSEGCYRKLIIQQVALDDEGTYSVQVGEYTCSAKLTVEAQSLLMVSELKDVEVVAPDEACFECEVSVPVLKSPIWSLNGEPLQPSSRVRLEKMGTVHKLTLRPTSPDMSGVVEFTFGKTKSRAQLRVVISQVTPE</sequence>
<feature type="domain" description="Ig-like" evidence="13">
    <location>
        <begin position="1261"/>
        <end position="1339"/>
    </location>
</feature>
<evidence type="ECO:0000256" key="4">
    <source>
        <dbReference type="ARBA" id="ARBA00022553"/>
    </source>
</evidence>
<dbReference type="FunFam" id="2.60.40.10:FF:002420">
    <property type="entry name" value="Obscurin-like 1b"/>
    <property type="match status" value="1"/>
</dbReference>
<dbReference type="PROSITE" id="PS50835">
    <property type="entry name" value="IG_LIKE"/>
    <property type="match status" value="17"/>
</dbReference>
<feature type="domain" description="Ig-like" evidence="13">
    <location>
        <begin position="1458"/>
        <end position="1528"/>
    </location>
</feature>
<dbReference type="CDD" id="cd00096">
    <property type="entry name" value="Ig"/>
    <property type="match status" value="3"/>
</dbReference>